<feature type="transmembrane region" description="Helical" evidence="5">
    <location>
        <begin position="12"/>
        <end position="28"/>
    </location>
</feature>
<dbReference type="Pfam" id="PF04191">
    <property type="entry name" value="PEMT"/>
    <property type="match status" value="1"/>
</dbReference>
<evidence type="ECO:0000256" key="4">
    <source>
        <dbReference type="ARBA" id="ARBA00023136"/>
    </source>
</evidence>
<dbReference type="GO" id="GO:0012505">
    <property type="term" value="C:endomembrane system"/>
    <property type="evidence" value="ECO:0007669"/>
    <property type="project" value="UniProtKB-SubCell"/>
</dbReference>
<accession>A0A1H4Q5B6</accession>
<keyword evidence="4 5" id="KW-0472">Membrane</keyword>
<feature type="transmembrane region" description="Helical" evidence="5">
    <location>
        <begin position="40"/>
        <end position="58"/>
    </location>
</feature>
<name>A0A1H4Q5B6_9PSED</name>
<evidence type="ECO:0000313" key="6">
    <source>
        <dbReference type="EMBL" id="SEC14811.1"/>
    </source>
</evidence>
<dbReference type="AlphaFoldDB" id="A0A1H4Q5B6"/>
<evidence type="ECO:0000256" key="2">
    <source>
        <dbReference type="ARBA" id="ARBA00022692"/>
    </source>
</evidence>
<keyword evidence="7" id="KW-1185">Reference proteome</keyword>
<keyword evidence="6" id="KW-0808">Transferase</keyword>
<proteinExistence type="predicted"/>
<dbReference type="EMBL" id="FNTJ01000001">
    <property type="protein sequence ID" value="SEC14811.1"/>
    <property type="molecule type" value="Genomic_DNA"/>
</dbReference>
<dbReference type="GO" id="GO:0032259">
    <property type="term" value="P:methylation"/>
    <property type="evidence" value="ECO:0007669"/>
    <property type="project" value="UniProtKB-KW"/>
</dbReference>
<feature type="transmembrane region" description="Helical" evidence="5">
    <location>
        <begin position="99"/>
        <end position="122"/>
    </location>
</feature>
<evidence type="ECO:0000256" key="1">
    <source>
        <dbReference type="ARBA" id="ARBA00004127"/>
    </source>
</evidence>
<sequence>MQALENRIPPPLVAVLFGVLMGLFSRWLPGLDPDLHTRLLLALPLVMAGLLFVLAGGLSFRRARTTVNPLKPASASALVTSGIYRYTRNPMYVGFALWLLAWGLYLASPLVLLGVLGFVLYMNRFQISPEERALGQLFGADFADYRQRVRRWL</sequence>
<dbReference type="Gene3D" id="1.20.120.1630">
    <property type="match status" value="1"/>
</dbReference>
<dbReference type="GO" id="GO:0008168">
    <property type="term" value="F:methyltransferase activity"/>
    <property type="evidence" value="ECO:0007669"/>
    <property type="project" value="UniProtKB-KW"/>
</dbReference>
<organism evidence="6 7">
    <name type="scientific">Pseudomonas saponiphila</name>
    <dbReference type="NCBI Taxonomy" id="556534"/>
    <lineage>
        <taxon>Bacteria</taxon>
        <taxon>Pseudomonadati</taxon>
        <taxon>Pseudomonadota</taxon>
        <taxon>Gammaproteobacteria</taxon>
        <taxon>Pseudomonadales</taxon>
        <taxon>Pseudomonadaceae</taxon>
        <taxon>Pseudomonas</taxon>
    </lineage>
</organism>
<reference evidence="7" key="1">
    <citation type="submission" date="2016-10" db="EMBL/GenBank/DDBJ databases">
        <authorList>
            <person name="Varghese N."/>
            <person name="Submissions S."/>
        </authorList>
    </citation>
    <scope>NUCLEOTIDE SEQUENCE [LARGE SCALE GENOMIC DNA]</scope>
    <source>
        <strain evidence="7">DSM 9751</strain>
    </source>
</reference>
<evidence type="ECO:0000313" key="7">
    <source>
        <dbReference type="Proteomes" id="UP000198982"/>
    </source>
</evidence>
<dbReference type="PANTHER" id="PTHR12714">
    <property type="entry name" value="PROTEIN-S ISOPRENYLCYSTEINE O-METHYLTRANSFERASE"/>
    <property type="match status" value="1"/>
</dbReference>
<keyword evidence="2 5" id="KW-0812">Transmembrane</keyword>
<dbReference type="Proteomes" id="UP000198982">
    <property type="component" value="Unassembled WGS sequence"/>
</dbReference>
<dbReference type="PANTHER" id="PTHR12714:SF24">
    <property type="entry name" value="SLR1182 PROTEIN"/>
    <property type="match status" value="1"/>
</dbReference>
<evidence type="ECO:0000256" key="3">
    <source>
        <dbReference type="ARBA" id="ARBA00022989"/>
    </source>
</evidence>
<keyword evidence="6" id="KW-0489">Methyltransferase</keyword>
<evidence type="ECO:0000256" key="5">
    <source>
        <dbReference type="SAM" id="Phobius"/>
    </source>
</evidence>
<keyword evidence="3 5" id="KW-1133">Transmembrane helix</keyword>
<dbReference type="InterPro" id="IPR007318">
    <property type="entry name" value="Phopholipid_MeTrfase"/>
</dbReference>
<protein>
    <submittedName>
        <fullName evidence="6">Protein-S-isoprenylcysteine O-methyltransferase Ste14</fullName>
    </submittedName>
</protein>
<gene>
    <name evidence="6" type="ORF">SAMN05216178_3625</name>
</gene>
<dbReference type="RefSeq" id="WP_092315718.1">
    <property type="nucleotide sequence ID" value="NZ_FNTJ01000001.1"/>
</dbReference>
<comment type="subcellular location">
    <subcellularLocation>
        <location evidence="1">Endomembrane system</location>
        <topology evidence="1">Multi-pass membrane protein</topology>
    </subcellularLocation>
</comment>